<dbReference type="GO" id="GO:0003677">
    <property type="term" value="F:DNA binding"/>
    <property type="evidence" value="ECO:0007669"/>
    <property type="project" value="UniProtKB-KW"/>
</dbReference>
<evidence type="ECO:0000256" key="6">
    <source>
        <dbReference type="ARBA" id="ARBA00044566"/>
    </source>
</evidence>
<proteinExistence type="inferred from homology"/>
<sequence>MLLTKIFRENLVCIVVDEVHKVTWGAASSTSDKPFREAYSQISSFRSIGREKVPILALSATIDGDLTKLVVNSCSLSNRFRTVSSYVHRRNVRLSVVKIKKKDLNSLTWLLSDLIESYNGNIPFPRSIIFCRSLQLAGWVYVKIFKILKQSIPEDLSKLALGLFHSMTPENKNKKIILDALTSDDDNPLKIVIATSSLGCGVDMKNITYVIHFGPAYDLVDYCQQVGRAGRGNMESLCHGILYSYSDGRTQISEKMKSYINSEQCLRRFLYAPFNNNEITIESVVPAHKRCIVCAVKCKCGSCELFSFEKVKLLASAIS</sequence>
<evidence type="ECO:0000256" key="3">
    <source>
        <dbReference type="ARBA" id="ARBA00023235"/>
    </source>
</evidence>
<dbReference type="GO" id="GO:0005737">
    <property type="term" value="C:cytoplasm"/>
    <property type="evidence" value="ECO:0007669"/>
    <property type="project" value="TreeGrafter"/>
</dbReference>
<dbReference type="PANTHER" id="PTHR13710">
    <property type="entry name" value="DNA HELICASE RECQ FAMILY MEMBER"/>
    <property type="match status" value="1"/>
</dbReference>
<protein>
    <recommendedName>
        <fullName evidence="5">DNA 3'-5' helicase</fullName>
        <ecNumber evidence="5">5.6.2.4</ecNumber>
    </recommendedName>
    <alternativeName>
        <fullName evidence="6">DNA 3'-5' helicase Q1</fullName>
    </alternativeName>
</protein>
<dbReference type="InterPro" id="IPR027417">
    <property type="entry name" value="P-loop_NTPase"/>
</dbReference>
<dbReference type="Gene3D" id="3.40.50.300">
    <property type="entry name" value="P-loop containing nucleotide triphosphate hydrolases"/>
    <property type="match status" value="2"/>
</dbReference>
<reference evidence="8" key="1">
    <citation type="submission" date="2021-01" db="UniProtKB">
        <authorList>
            <consortium name="EnsemblMetazoa"/>
        </authorList>
    </citation>
    <scope>IDENTIFICATION</scope>
</reference>
<dbReference type="InterPro" id="IPR001650">
    <property type="entry name" value="Helicase_C-like"/>
</dbReference>
<dbReference type="GO" id="GO:0043138">
    <property type="term" value="F:3'-5' DNA helicase activity"/>
    <property type="evidence" value="ECO:0007669"/>
    <property type="project" value="UniProtKB-EC"/>
</dbReference>
<evidence type="ECO:0000256" key="1">
    <source>
        <dbReference type="ARBA" id="ARBA00005446"/>
    </source>
</evidence>
<dbReference type="GO" id="GO:0009378">
    <property type="term" value="F:four-way junction helicase activity"/>
    <property type="evidence" value="ECO:0007669"/>
    <property type="project" value="TreeGrafter"/>
</dbReference>
<keyword evidence="9" id="KW-1185">Reference proteome</keyword>
<dbReference type="GO" id="GO:0000724">
    <property type="term" value="P:double-strand break repair via homologous recombination"/>
    <property type="evidence" value="ECO:0007669"/>
    <property type="project" value="TreeGrafter"/>
</dbReference>
<feature type="domain" description="Helicase C-terminal" evidence="7">
    <location>
        <begin position="106"/>
        <end position="280"/>
    </location>
</feature>
<keyword evidence="2" id="KW-0238">DNA-binding</keyword>
<keyword evidence="3" id="KW-0413">Isomerase</keyword>
<name>A0A7M5TZC2_9CNID</name>
<evidence type="ECO:0000313" key="8">
    <source>
        <dbReference type="EnsemblMetazoa" id="CLYHEMP004091.1"/>
    </source>
</evidence>
<evidence type="ECO:0000256" key="4">
    <source>
        <dbReference type="ARBA" id="ARBA00034617"/>
    </source>
</evidence>
<comment type="catalytic activity">
    <reaction evidence="4">
        <text>Couples ATP hydrolysis with the unwinding of duplex DNA by translocating in the 3'-5' direction.</text>
        <dbReference type="EC" id="5.6.2.4"/>
    </reaction>
</comment>
<dbReference type="PROSITE" id="PS51194">
    <property type="entry name" value="HELICASE_CTER"/>
    <property type="match status" value="1"/>
</dbReference>
<dbReference type="EnsemblMetazoa" id="CLYHEMT004091.1">
    <property type="protein sequence ID" value="CLYHEMP004091.1"/>
    <property type="gene ID" value="CLYHEMG004091"/>
</dbReference>
<dbReference type="AlphaFoldDB" id="A0A7M5TZC2"/>
<evidence type="ECO:0000256" key="2">
    <source>
        <dbReference type="ARBA" id="ARBA00023125"/>
    </source>
</evidence>
<dbReference type="Pfam" id="PF00271">
    <property type="entry name" value="Helicase_C"/>
    <property type="match status" value="1"/>
</dbReference>
<accession>A0A7M5TZC2</accession>
<evidence type="ECO:0000259" key="7">
    <source>
        <dbReference type="PROSITE" id="PS51194"/>
    </source>
</evidence>
<dbReference type="GO" id="GO:0005694">
    <property type="term" value="C:chromosome"/>
    <property type="evidence" value="ECO:0007669"/>
    <property type="project" value="TreeGrafter"/>
</dbReference>
<dbReference type="OrthoDB" id="5969256at2759"/>
<dbReference type="SUPFAM" id="SSF52540">
    <property type="entry name" value="P-loop containing nucleoside triphosphate hydrolases"/>
    <property type="match status" value="1"/>
</dbReference>
<evidence type="ECO:0000256" key="5">
    <source>
        <dbReference type="ARBA" id="ARBA00034808"/>
    </source>
</evidence>
<organism evidence="8 9">
    <name type="scientific">Clytia hemisphaerica</name>
    <dbReference type="NCBI Taxonomy" id="252671"/>
    <lineage>
        <taxon>Eukaryota</taxon>
        <taxon>Metazoa</taxon>
        <taxon>Cnidaria</taxon>
        <taxon>Hydrozoa</taxon>
        <taxon>Hydroidolina</taxon>
        <taxon>Leptothecata</taxon>
        <taxon>Obeliida</taxon>
        <taxon>Clytiidae</taxon>
        <taxon>Clytia</taxon>
    </lineage>
</organism>
<comment type="similarity">
    <text evidence="1">Belongs to the helicase family. RecQ subfamily.</text>
</comment>
<dbReference type="EC" id="5.6.2.4" evidence="5"/>
<dbReference type="PANTHER" id="PTHR13710:SF105">
    <property type="entry name" value="ATP-DEPENDENT DNA HELICASE Q1"/>
    <property type="match status" value="1"/>
</dbReference>
<dbReference type="Proteomes" id="UP000594262">
    <property type="component" value="Unplaced"/>
</dbReference>
<dbReference type="SMART" id="SM00490">
    <property type="entry name" value="HELICc"/>
    <property type="match status" value="1"/>
</dbReference>
<evidence type="ECO:0000313" key="9">
    <source>
        <dbReference type="Proteomes" id="UP000594262"/>
    </source>
</evidence>